<dbReference type="GO" id="GO:0005525">
    <property type="term" value="F:GTP binding"/>
    <property type="evidence" value="ECO:0007669"/>
    <property type="project" value="InterPro"/>
</dbReference>
<name>A0A3S0ZF36_ELYCH</name>
<organism evidence="6 7">
    <name type="scientific">Elysia chlorotica</name>
    <name type="common">Eastern emerald elysia</name>
    <name type="synonym">Sea slug</name>
    <dbReference type="NCBI Taxonomy" id="188477"/>
    <lineage>
        <taxon>Eukaryota</taxon>
        <taxon>Metazoa</taxon>
        <taxon>Spiralia</taxon>
        <taxon>Lophotrochozoa</taxon>
        <taxon>Mollusca</taxon>
        <taxon>Gastropoda</taxon>
        <taxon>Heterobranchia</taxon>
        <taxon>Euthyneura</taxon>
        <taxon>Panpulmonata</taxon>
        <taxon>Sacoglossa</taxon>
        <taxon>Placobranchoidea</taxon>
        <taxon>Plakobranchidae</taxon>
        <taxon>Elysia</taxon>
    </lineage>
</organism>
<dbReference type="EMBL" id="RQTK01000578">
    <property type="protein sequence ID" value="RUS77457.1"/>
    <property type="molecule type" value="Genomic_DNA"/>
</dbReference>
<dbReference type="SUPFAM" id="SSF52540">
    <property type="entry name" value="P-loop containing nucleoside triphosphate hydrolases"/>
    <property type="match status" value="1"/>
</dbReference>
<evidence type="ECO:0000256" key="3">
    <source>
        <dbReference type="ARBA" id="ARBA00022801"/>
    </source>
</evidence>
<dbReference type="PRINTS" id="PR00449">
    <property type="entry name" value="RASTRNSFRMNG"/>
</dbReference>
<dbReference type="InterPro" id="IPR001806">
    <property type="entry name" value="Small_GTPase"/>
</dbReference>
<evidence type="ECO:0000256" key="5">
    <source>
        <dbReference type="SAM" id="MobiDB-lite"/>
    </source>
</evidence>
<keyword evidence="3" id="KW-0378">Hydrolase</keyword>
<evidence type="ECO:0000256" key="2">
    <source>
        <dbReference type="ARBA" id="ARBA00011984"/>
    </source>
</evidence>
<reference evidence="6 7" key="1">
    <citation type="submission" date="2019-01" db="EMBL/GenBank/DDBJ databases">
        <title>A draft genome assembly of the solar-powered sea slug Elysia chlorotica.</title>
        <authorList>
            <person name="Cai H."/>
            <person name="Li Q."/>
            <person name="Fang X."/>
            <person name="Li J."/>
            <person name="Curtis N.E."/>
            <person name="Altenburger A."/>
            <person name="Shibata T."/>
            <person name="Feng M."/>
            <person name="Maeda T."/>
            <person name="Schwartz J.A."/>
            <person name="Shigenobu S."/>
            <person name="Lundholm N."/>
            <person name="Nishiyama T."/>
            <person name="Yang H."/>
            <person name="Hasebe M."/>
            <person name="Li S."/>
            <person name="Pierce S.K."/>
            <person name="Wang J."/>
        </authorList>
    </citation>
    <scope>NUCLEOTIDE SEQUENCE [LARGE SCALE GENOMIC DNA]</scope>
    <source>
        <strain evidence="6">EC2010</strain>
        <tissue evidence="6">Whole organism of an adult</tissue>
    </source>
</reference>
<feature type="compositionally biased region" description="Low complexity" evidence="5">
    <location>
        <begin position="204"/>
        <end position="227"/>
    </location>
</feature>
<dbReference type="STRING" id="188477.A0A3S0ZF36"/>
<evidence type="ECO:0000256" key="1">
    <source>
        <dbReference type="ARBA" id="ARBA00008344"/>
    </source>
</evidence>
<keyword evidence="7" id="KW-1185">Reference proteome</keyword>
<sequence>MSGRRALHRNGNSPEFNLALVGALGVGKSALTVKYITRRFIMEYDPDLEGTYTKHEDWDGQTVTVHVMDTCDKEDNDPSRYLKWADAFLVVYSITSSQSFQVAREYMESISLYLKSQGRECPVALVGNKIDLERYRQVNKSEGASLATEYETVFYETTAAEEYELLERVFQRIIQEAHFDKYGHILQPIYVADDRPMAWGQNNHQTLQHHQSSQSQLHQQQHPTQLHPQHRRPKSPKGTIEKKDEKNQQKKTLNKFFKIFN</sequence>
<feature type="compositionally biased region" description="Basic and acidic residues" evidence="5">
    <location>
        <begin position="239"/>
        <end position="248"/>
    </location>
</feature>
<dbReference type="SMART" id="SM00174">
    <property type="entry name" value="RHO"/>
    <property type="match status" value="1"/>
</dbReference>
<dbReference type="PROSITE" id="PS51421">
    <property type="entry name" value="RAS"/>
    <property type="match status" value="1"/>
</dbReference>
<comment type="similarity">
    <text evidence="1">Belongs to the small GTPase superfamily. Ras family.</text>
</comment>
<protein>
    <recommendedName>
        <fullName evidence="2">small monomeric GTPase</fullName>
        <ecNumber evidence="2">3.6.5.2</ecNumber>
    </recommendedName>
</protein>
<dbReference type="InterPro" id="IPR051065">
    <property type="entry name" value="Ras-related_GTPase"/>
</dbReference>
<comment type="caution">
    <text evidence="6">The sequence shown here is derived from an EMBL/GenBank/DDBJ whole genome shotgun (WGS) entry which is preliminary data.</text>
</comment>
<dbReference type="PANTHER" id="PTHR45704">
    <property type="entry name" value="RAS-LIKE FAMILY MEMBER 11"/>
    <property type="match status" value="1"/>
</dbReference>
<dbReference type="AlphaFoldDB" id="A0A3S0ZF36"/>
<dbReference type="SMART" id="SM00173">
    <property type="entry name" value="RAS"/>
    <property type="match status" value="1"/>
</dbReference>
<gene>
    <name evidence="6" type="ORF">EGW08_014763</name>
</gene>
<dbReference type="Gene3D" id="3.40.50.300">
    <property type="entry name" value="P-loop containing nucleotide triphosphate hydrolases"/>
    <property type="match status" value="1"/>
</dbReference>
<feature type="region of interest" description="Disordered" evidence="5">
    <location>
        <begin position="204"/>
        <end position="249"/>
    </location>
</feature>
<evidence type="ECO:0000313" key="7">
    <source>
        <dbReference type="Proteomes" id="UP000271974"/>
    </source>
</evidence>
<accession>A0A3S0ZF36</accession>
<dbReference type="SMART" id="SM00175">
    <property type="entry name" value="RAB"/>
    <property type="match status" value="1"/>
</dbReference>
<dbReference type="InterPro" id="IPR005225">
    <property type="entry name" value="Small_GTP-bd"/>
</dbReference>
<evidence type="ECO:0000313" key="6">
    <source>
        <dbReference type="EMBL" id="RUS77457.1"/>
    </source>
</evidence>
<dbReference type="InterPro" id="IPR027417">
    <property type="entry name" value="P-loop_NTPase"/>
</dbReference>
<comment type="catalytic activity">
    <reaction evidence="4">
        <text>GTP + H2O = GDP + phosphate + H(+)</text>
        <dbReference type="Rhea" id="RHEA:19669"/>
        <dbReference type="ChEBI" id="CHEBI:15377"/>
        <dbReference type="ChEBI" id="CHEBI:15378"/>
        <dbReference type="ChEBI" id="CHEBI:37565"/>
        <dbReference type="ChEBI" id="CHEBI:43474"/>
        <dbReference type="ChEBI" id="CHEBI:58189"/>
        <dbReference type="EC" id="3.6.5.2"/>
    </reaction>
</comment>
<dbReference type="EC" id="3.6.5.2" evidence="2"/>
<dbReference type="Pfam" id="PF00071">
    <property type="entry name" value="Ras"/>
    <property type="match status" value="1"/>
</dbReference>
<dbReference type="Proteomes" id="UP000271974">
    <property type="component" value="Unassembled WGS sequence"/>
</dbReference>
<dbReference type="NCBIfam" id="TIGR00231">
    <property type="entry name" value="small_GTP"/>
    <property type="match status" value="1"/>
</dbReference>
<evidence type="ECO:0000256" key="4">
    <source>
        <dbReference type="ARBA" id="ARBA00048098"/>
    </source>
</evidence>
<proteinExistence type="inferred from homology"/>
<dbReference type="GO" id="GO:0003925">
    <property type="term" value="F:G protein activity"/>
    <property type="evidence" value="ECO:0007669"/>
    <property type="project" value="UniProtKB-EC"/>
</dbReference>
<dbReference type="OrthoDB" id="18798at2759"/>
<dbReference type="PROSITE" id="PS51419">
    <property type="entry name" value="RAB"/>
    <property type="match status" value="1"/>
</dbReference>